<feature type="transmembrane region" description="Helical" evidence="2">
    <location>
        <begin position="57"/>
        <end position="81"/>
    </location>
</feature>
<name>A0ABT8FYK2_9MICO</name>
<feature type="domain" description="YdbS-like PH" evidence="3">
    <location>
        <begin position="291"/>
        <end position="343"/>
    </location>
</feature>
<evidence type="ECO:0000313" key="5">
    <source>
        <dbReference type="Proteomes" id="UP001172738"/>
    </source>
</evidence>
<dbReference type="EMBL" id="JAUHPV010000002">
    <property type="protein sequence ID" value="MDN4471989.1"/>
    <property type="molecule type" value="Genomic_DNA"/>
</dbReference>
<dbReference type="Proteomes" id="UP001172738">
    <property type="component" value="Unassembled WGS sequence"/>
</dbReference>
<feature type="compositionally biased region" description="Low complexity" evidence="1">
    <location>
        <begin position="528"/>
        <end position="547"/>
    </location>
</feature>
<feature type="domain" description="YdbS-like PH" evidence="3">
    <location>
        <begin position="81"/>
        <end position="160"/>
    </location>
</feature>
<reference evidence="4" key="1">
    <citation type="submission" date="2023-06" db="EMBL/GenBank/DDBJ databases">
        <title>SYSU T00b26.</title>
        <authorList>
            <person name="Gao L."/>
            <person name="Fang B.-Z."/>
            <person name="Li W.-J."/>
        </authorList>
    </citation>
    <scope>NUCLEOTIDE SEQUENCE</scope>
    <source>
        <strain evidence="4">SYSU T00b26</strain>
    </source>
</reference>
<dbReference type="PANTHER" id="PTHR34473:SF2">
    <property type="entry name" value="UPF0699 TRANSMEMBRANE PROTEIN YDBT"/>
    <property type="match status" value="1"/>
</dbReference>
<protein>
    <submittedName>
        <fullName evidence="4">PH domain-containing protein</fullName>
    </submittedName>
</protein>
<sequence length="577" mass="61469">MTPTVYQAPREWTRLHPVSPFLGAWSVFGAIGAYWFFNNAPEWAGGAGEAAEGTWHPAIITLAIIGLVIALFVVAGGYLAWRMTTFRITDDSVELRKGILFRQNKQARLDRLQAVDVVQPLLARIFRFASVRIEVAGGEGSTVALEYLRLGDAEALRNEIMVLAAGLKTGRPAAAEGEAPSAGSAQEPSLRDVLRPDEQAVPAIAAAEERDVLSVPLGRLVASIALSGPFLWLVGLPLAGLVVILAVSSEVETALLGIIGGSIAGFLPLVFAIVGYVWTRLTGGFGFVAGISADGVRLRHGMLETRRQTVPPGRVQAVKLRQPLLWRGRDWWRITINVAGYQAGETAVSTLLPVGTRADALAALWLVLPDLGDPDPEGTISRAMSGRGADGGFVASPRSARWFDPMQWKNRGVRATETALLIREGALVRELSIVPHERTQSLGLSQGPLERAAGVASVIIHSTPGPVMPAAHHLAVEDAFRLIEEQAIRAREGRRKQTPEQWLAAVAPAIDDVLASDDITAAPESDVAPTLLPADAPRAPLPADAPGAPVPTDGSTATADRVEQAPHSPTPPERRDV</sequence>
<keyword evidence="5" id="KW-1185">Reference proteome</keyword>
<dbReference type="RefSeq" id="WP_301126211.1">
    <property type="nucleotide sequence ID" value="NZ_JAUHPV010000002.1"/>
</dbReference>
<evidence type="ECO:0000256" key="1">
    <source>
        <dbReference type="SAM" id="MobiDB-lite"/>
    </source>
</evidence>
<accession>A0ABT8FYK2</accession>
<dbReference type="Pfam" id="PF03703">
    <property type="entry name" value="bPH_2"/>
    <property type="match status" value="3"/>
</dbReference>
<feature type="transmembrane region" description="Helical" evidence="2">
    <location>
        <begin position="254"/>
        <end position="278"/>
    </location>
</feature>
<organism evidence="4 5">
    <name type="scientific">Demequina zhanjiangensis</name>
    <dbReference type="NCBI Taxonomy" id="3051659"/>
    <lineage>
        <taxon>Bacteria</taxon>
        <taxon>Bacillati</taxon>
        <taxon>Actinomycetota</taxon>
        <taxon>Actinomycetes</taxon>
        <taxon>Micrococcales</taxon>
        <taxon>Demequinaceae</taxon>
        <taxon>Demequina</taxon>
    </lineage>
</organism>
<proteinExistence type="predicted"/>
<comment type="caution">
    <text evidence="4">The sequence shown here is derived from an EMBL/GenBank/DDBJ whole genome shotgun (WGS) entry which is preliminary data.</text>
</comment>
<dbReference type="InterPro" id="IPR005182">
    <property type="entry name" value="YdbS-like_PH"/>
</dbReference>
<dbReference type="PANTHER" id="PTHR34473">
    <property type="entry name" value="UPF0699 TRANSMEMBRANE PROTEIN YDBS"/>
    <property type="match status" value="1"/>
</dbReference>
<keyword evidence="2" id="KW-0472">Membrane</keyword>
<feature type="transmembrane region" description="Helical" evidence="2">
    <location>
        <begin position="21"/>
        <end position="37"/>
    </location>
</feature>
<keyword evidence="2" id="KW-0812">Transmembrane</keyword>
<feature type="region of interest" description="Disordered" evidence="1">
    <location>
        <begin position="524"/>
        <end position="577"/>
    </location>
</feature>
<feature type="transmembrane region" description="Helical" evidence="2">
    <location>
        <begin position="220"/>
        <end position="248"/>
    </location>
</feature>
<dbReference type="InterPro" id="IPR014529">
    <property type="entry name" value="UCP026631"/>
</dbReference>
<dbReference type="PIRSF" id="PIRSF026631">
    <property type="entry name" value="UCP026631"/>
    <property type="match status" value="1"/>
</dbReference>
<evidence type="ECO:0000259" key="3">
    <source>
        <dbReference type="Pfam" id="PF03703"/>
    </source>
</evidence>
<feature type="domain" description="YdbS-like PH" evidence="3">
    <location>
        <begin position="408"/>
        <end position="484"/>
    </location>
</feature>
<gene>
    <name evidence="4" type="ORF">QQX04_03160</name>
</gene>
<keyword evidence="2" id="KW-1133">Transmembrane helix</keyword>
<evidence type="ECO:0000256" key="2">
    <source>
        <dbReference type="SAM" id="Phobius"/>
    </source>
</evidence>
<evidence type="ECO:0000313" key="4">
    <source>
        <dbReference type="EMBL" id="MDN4471989.1"/>
    </source>
</evidence>